<dbReference type="AlphaFoldDB" id="A0A7X2G241"/>
<dbReference type="GO" id="GO:0009082">
    <property type="term" value="P:branched-chain amino acid biosynthetic process"/>
    <property type="evidence" value="ECO:0007669"/>
    <property type="project" value="UniProtKB-KW"/>
</dbReference>
<comment type="cofactor">
    <cofactor evidence="1">
        <name>pyridoxal 5'-phosphate</name>
        <dbReference type="ChEBI" id="CHEBI:597326"/>
    </cofactor>
</comment>
<keyword evidence="3 8" id="KW-0032">Aminotransferase</keyword>
<dbReference type="Pfam" id="PF01063">
    <property type="entry name" value="Aminotran_4"/>
    <property type="match status" value="1"/>
</dbReference>
<dbReference type="Proteomes" id="UP000460207">
    <property type="component" value="Unassembled WGS sequence"/>
</dbReference>
<keyword evidence="7" id="KW-0100">Branched-chain amino acid biosynthesis</keyword>
<dbReference type="InterPro" id="IPR043131">
    <property type="entry name" value="BCAT-like_N"/>
</dbReference>
<dbReference type="GO" id="GO:0004084">
    <property type="term" value="F:branched-chain-amino-acid transaminase activity"/>
    <property type="evidence" value="ECO:0007669"/>
    <property type="project" value="InterPro"/>
</dbReference>
<evidence type="ECO:0000256" key="7">
    <source>
        <dbReference type="ARBA" id="ARBA00023304"/>
    </source>
</evidence>
<evidence type="ECO:0000256" key="1">
    <source>
        <dbReference type="ARBA" id="ARBA00001933"/>
    </source>
</evidence>
<dbReference type="InterPro" id="IPR005786">
    <property type="entry name" value="B_amino_transII"/>
</dbReference>
<dbReference type="InterPro" id="IPR001544">
    <property type="entry name" value="Aminotrans_IV"/>
</dbReference>
<evidence type="ECO:0000313" key="8">
    <source>
        <dbReference type="EMBL" id="MRG90302.1"/>
    </source>
</evidence>
<evidence type="ECO:0000256" key="3">
    <source>
        <dbReference type="ARBA" id="ARBA00022576"/>
    </source>
</evidence>
<evidence type="ECO:0000256" key="4">
    <source>
        <dbReference type="ARBA" id="ARBA00022605"/>
    </source>
</evidence>
<dbReference type="RefSeq" id="WP_191990585.1">
    <property type="nucleotide sequence ID" value="NZ_WJND01000070.1"/>
</dbReference>
<reference evidence="8 9" key="1">
    <citation type="submission" date="2019-11" db="EMBL/GenBank/DDBJ databases">
        <title>Draft genome sequence of 12 host-associated Lactobacillus reuteri rodent strains.</title>
        <authorList>
            <person name="Zhang S."/>
            <person name="Ozcam M."/>
            <person name="Van Pijkeren J.P."/>
        </authorList>
    </citation>
    <scope>NUCLEOTIDE SEQUENCE [LARGE SCALE GENOMIC DNA]</scope>
    <source>
        <strain evidence="8 9">N4I</strain>
    </source>
</reference>
<feature type="non-terminal residue" evidence="8">
    <location>
        <position position="1"/>
    </location>
</feature>
<name>A0A7X2G241_LIMRT</name>
<evidence type="ECO:0000313" key="9">
    <source>
        <dbReference type="Proteomes" id="UP000460207"/>
    </source>
</evidence>
<proteinExistence type="inferred from homology"/>
<dbReference type="PANTHER" id="PTHR11825:SF44">
    <property type="entry name" value="BRANCHED-CHAIN-AMINO-ACID AMINOTRANSFERASE"/>
    <property type="match status" value="1"/>
</dbReference>
<protein>
    <submittedName>
        <fullName evidence="8">Branched chain amino acid aminotransferase</fullName>
    </submittedName>
</protein>
<dbReference type="GO" id="GO:0008652">
    <property type="term" value="P:amino acid biosynthetic process"/>
    <property type="evidence" value="ECO:0007669"/>
    <property type="project" value="UniProtKB-KW"/>
</dbReference>
<evidence type="ECO:0000256" key="6">
    <source>
        <dbReference type="ARBA" id="ARBA00022898"/>
    </source>
</evidence>
<comment type="caution">
    <text evidence="8">The sequence shown here is derived from an EMBL/GenBank/DDBJ whole genome shotgun (WGS) entry which is preliminary data.</text>
</comment>
<accession>A0A7X2G241</accession>
<sequence>PSQKGASLYIRPFMYASEAKFGVKGSEQYRFVIFTGPVPELYARPIKVKVETEFIRAAKGGTGFAKCGGNYGGAFYPTQLARQEGYDQVLWTDGKEDPHIEESGMMNVLFVINDKLITAPLSDSILDGVTRDS</sequence>
<feature type="non-terminal residue" evidence="8">
    <location>
        <position position="133"/>
    </location>
</feature>
<dbReference type="Gene3D" id="3.20.10.10">
    <property type="entry name" value="D-amino Acid Aminotransferase, subunit A, domain 2"/>
    <property type="match status" value="1"/>
</dbReference>
<evidence type="ECO:0000256" key="2">
    <source>
        <dbReference type="ARBA" id="ARBA00009320"/>
    </source>
</evidence>
<keyword evidence="5 8" id="KW-0808">Transferase</keyword>
<organism evidence="8 9">
    <name type="scientific">Limosilactobacillus reuteri</name>
    <name type="common">Lactobacillus reuteri</name>
    <dbReference type="NCBI Taxonomy" id="1598"/>
    <lineage>
        <taxon>Bacteria</taxon>
        <taxon>Bacillati</taxon>
        <taxon>Bacillota</taxon>
        <taxon>Bacilli</taxon>
        <taxon>Lactobacillales</taxon>
        <taxon>Lactobacillaceae</taxon>
        <taxon>Limosilactobacillus</taxon>
    </lineage>
</organism>
<dbReference type="InterPro" id="IPR036038">
    <property type="entry name" value="Aminotransferase-like"/>
</dbReference>
<comment type="similarity">
    <text evidence="2">Belongs to the class-IV pyridoxal-phosphate-dependent aminotransferase family.</text>
</comment>
<dbReference type="EMBL" id="WJND01000070">
    <property type="protein sequence ID" value="MRG90302.1"/>
    <property type="molecule type" value="Genomic_DNA"/>
</dbReference>
<dbReference type="PANTHER" id="PTHR11825">
    <property type="entry name" value="SUBGROUP IIII AMINOTRANSFERASE"/>
    <property type="match status" value="1"/>
</dbReference>
<keyword evidence="6" id="KW-0663">Pyridoxal phosphate</keyword>
<dbReference type="InterPro" id="IPR043132">
    <property type="entry name" value="BCAT-like_C"/>
</dbReference>
<evidence type="ECO:0000256" key="5">
    <source>
        <dbReference type="ARBA" id="ARBA00022679"/>
    </source>
</evidence>
<dbReference type="SUPFAM" id="SSF56752">
    <property type="entry name" value="D-aminoacid aminotransferase-like PLP-dependent enzymes"/>
    <property type="match status" value="1"/>
</dbReference>
<gene>
    <name evidence="8" type="ORF">GIX76_10220</name>
</gene>
<keyword evidence="4" id="KW-0028">Amino-acid biosynthesis</keyword>
<dbReference type="Gene3D" id="3.30.470.10">
    <property type="match status" value="1"/>
</dbReference>